<dbReference type="SUPFAM" id="SSF51971">
    <property type="entry name" value="Nucleotide-binding domain"/>
    <property type="match status" value="1"/>
</dbReference>
<evidence type="ECO:0000259" key="9">
    <source>
        <dbReference type="Pfam" id="PF01266"/>
    </source>
</evidence>
<evidence type="ECO:0000256" key="2">
    <source>
        <dbReference type="ARBA" id="ARBA00006730"/>
    </source>
</evidence>
<keyword evidence="4" id="KW-0274">FAD</keyword>
<comment type="cofactor">
    <cofactor evidence="1">
        <name>FAD</name>
        <dbReference type="ChEBI" id="CHEBI:57692"/>
    </cofactor>
</comment>
<dbReference type="InterPro" id="IPR006076">
    <property type="entry name" value="FAD-dep_OxRdtase"/>
</dbReference>
<evidence type="ECO:0000313" key="10">
    <source>
        <dbReference type="EMBL" id="GAA1128322.1"/>
    </source>
</evidence>
<dbReference type="EC" id="1.4.3.3" evidence="6"/>
<comment type="catalytic activity">
    <reaction evidence="8">
        <text>a D-alpha-amino acid + O2 + H2O = a 2-oxocarboxylate + H2O2 + NH4(+)</text>
        <dbReference type="Rhea" id="RHEA:21816"/>
        <dbReference type="ChEBI" id="CHEBI:15377"/>
        <dbReference type="ChEBI" id="CHEBI:15379"/>
        <dbReference type="ChEBI" id="CHEBI:16240"/>
        <dbReference type="ChEBI" id="CHEBI:28938"/>
        <dbReference type="ChEBI" id="CHEBI:35179"/>
        <dbReference type="ChEBI" id="CHEBI:59871"/>
        <dbReference type="EC" id="1.4.3.3"/>
    </reaction>
    <physiologicalReaction direction="left-to-right" evidence="8">
        <dbReference type="Rhea" id="RHEA:21817"/>
    </physiologicalReaction>
</comment>
<name>A0ABN1UB29_9ACTN</name>
<evidence type="ECO:0000256" key="4">
    <source>
        <dbReference type="ARBA" id="ARBA00022827"/>
    </source>
</evidence>
<reference evidence="10 11" key="1">
    <citation type="journal article" date="2019" name="Int. J. Syst. Evol. Microbiol.">
        <title>The Global Catalogue of Microorganisms (GCM) 10K type strain sequencing project: providing services to taxonomists for standard genome sequencing and annotation.</title>
        <authorList>
            <consortium name="The Broad Institute Genomics Platform"/>
            <consortium name="The Broad Institute Genome Sequencing Center for Infectious Disease"/>
            <person name="Wu L."/>
            <person name="Ma J."/>
        </authorList>
    </citation>
    <scope>NUCLEOTIDE SEQUENCE [LARGE SCALE GENOMIC DNA]</scope>
    <source>
        <strain evidence="10 11">JCM 11813</strain>
    </source>
</reference>
<evidence type="ECO:0000313" key="11">
    <source>
        <dbReference type="Proteomes" id="UP001499979"/>
    </source>
</evidence>
<dbReference type="InterPro" id="IPR023209">
    <property type="entry name" value="DAO"/>
</dbReference>
<dbReference type="Pfam" id="PF01266">
    <property type="entry name" value="DAO"/>
    <property type="match status" value="1"/>
</dbReference>
<gene>
    <name evidence="10" type="ORF">GCM10009606_04950</name>
</gene>
<sequence>MAERVIVVGAGVVGLTCAVRLLEAGHRVDVVARDLPRETTSAVAAGVWYPYRALPQDRVTAWAATSYAVFDALADTDPDSGVRMVPGTQVFAGAAPEPWWSSAVPALERTRDVPAGWQEGLRFATPIADTSVYLDWLLARVEDAGGTVTRLNLGGLPEEGLVVNCSGLGARLLGADRTVVPVRGQVVYVEQFGLDRWWLDASGPTYVIPRAREVVVGSSDVEGEWSRTPDPVAAEDILERAARLVPALRQARVLRHKVGLRPVRPAVRLERVGDVVHCYGHGGAGVTLSWGVADEVVALVERRSLSAQPSG</sequence>
<evidence type="ECO:0000256" key="6">
    <source>
        <dbReference type="ARBA" id="ARBA00039101"/>
    </source>
</evidence>
<evidence type="ECO:0000256" key="7">
    <source>
        <dbReference type="ARBA" id="ARBA00039751"/>
    </source>
</evidence>
<dbReference type="Gene3D" id="3.30.9.10">
    <property type="entry name" value="D-Amino Acid Oxidase, subunit A, domain 2"/>
    <property type="match status" value="1"/>
</dbReference>
<proteinExistence type="inferred from homology"/>
<keyword evidence="3" id="KW-0285">Flavoprotein</keyword>
<evidence type="ECO:0000256" key="3">
    <source>
        <dbReference type="ARBA" id="ARBA00022630"/>
    </source>
</evidence>
<dbReference type="PANTHER" id="PTHR11530:SF11">
    <property type="entry name" value="D-ASPARTATE OXIDASE"/>
    <property type="match status" value="1"/>
</dbReference>
<dbReference type="PIRSF" id="PIRSF000189">
    <property type="entry name" value="D-aa_oxidase"/>
    <property type="match status" value="1"/>
</dbReference>
<dbReference type="SUPFAM" id="SSF54373">
    <property type="entry name" value="FAD-linked reductases, C-terminal domain"/>
    <property type="match status" value="1"/>
</dbReference>
<comment type="similarity">
    <text evidence="2">Belongs to the DAMOX/DASOX family.</text>
</comment>
<evidence type="ECO:0000256" key="5">
    <source>
        <dbReference type="ARBA" id="ARBA00023002"/>
    </source>
</evidence>
<keyword evidence="5" id="KW-0560">Oxidoreductase</keyword>
<evidence type="ECO:0000256" key="8">
    <source>
        <dbReference type="ARBA" id="ARBA00049547"/>
    </source>
</evidence>
<dbReference type="PANTHER" id="PTHR11530">
    <property type="entry name" value="D-AMINO ACID OXIDASE"/>
    <property type="match status" value="1"/>
</dbReference>
<feature type="domain" description="FAD dependent oxidoreductase" evidence="9">
    <location>
        <begin position="4"/>
        <end position="298"/>
    </location>
</feature>
<dbReference type="Proteomes" id="UP001499979">
    <property type="component" value="Unassembled WGS sequence"/>
</dbReference>
<dbReference type="RefSeq" id="WP_343905345.1">
    <property type="nucleotide sequence ID" value="NZ_BAAAJE010000002.1"/>
</dbReference>
<evidence type="ECO:0000256" key="1">
    <source>
        <dbReference type="ARBA" id="ARBA00001974"/>
    </source>
</evidence>
<protein>
    <recommendedName>
        <fullName evidence="7">D-amino-acid oxidase</fullName>
        <ecNumber evidence="6">1.4.3.3</ecNumber>
    </recommendedName>
</protein>
<organism evidence="10 11">
    <name type="scientific">Nocardioides aquiterrae</name>
    <dbReference type="NCBI Taxonomy" id="203799"/>
    <lineage>
        <taxon>Bacteria</taxon>
        <taxon>Bacillati</taxon>
        <taxon>Actinomycetota</taxon>
        <taxon>Actinomycetes</taxon>
        <taxon>Propionibacteriales</taxon>
        <taxon>Nocardioidaceae</taxon>
        <taxon>Nocardioides</taxon>
    </lineage>
</organism>
<dbReference type="Gene3D" id="3.40.50.720">
    <property type="entry name" value="NAD(P)-binding Rossmann-like Domain"/>
    <property type="match status" value="1"/>
</dbReference>
<accession>A0ABN1UB29</accession>
<comment type="caution">
    <text evidence="10">The sequence shown here is derived from an EMBL/GenBank/DDBJ whole genome shotgun (WGS) entry which is preliminary data.</text>
</comment>
<keyword evidence="11" id="KW-1185">Reference proteome</keyword>
<dbReference type="EMBL" id="BAAAJE010000002">
    <property type="protein sequence ID" value="GAA1128322.1"/>
    <property type="molecule type" value="Genomic_DNA"/>
</dbReference>